<evidence type="ECO:0000313" key="3">
    <source>
        <dbReference type="EMBL" id="PQJ54012.1"/>
    </source>
</evidence>
<evidence type="ECO:0000313" key="4">
    <source>
        <dbReference type="Proteomes" id="UP000239007"/>
    </source>
</evidence>
<proteinExistence type="inferred from homology"/>
<evidence type="ECO:0008006" key="5">
    <source>
        <dbReference type="Google" id="ProtNLM"/>
    </source>
</evidence>
<accession>A0A2S7UWY0</accession>
<comment type="caution">
    <text evidence="3">The sequence shown here is derived from an EMBL/GenBank/DDBJ whole genome shotgun (WGS) entry which is preliminary data.</text>
</comment>
<keyword evidence="2" id="KW-0472">Membrane</keyword>
<dbReference type="OrthoDB" id="9806665at2"/>
<sequence length="180" mass="20312">MQATQFLISTLFDLYMMAVILRIWLQLARADFYNPVSQFVVKITNPVLIPLRRIIPGFAGMDWAGIVLLLLVGFAKIALLQALYGVGFPAMQILIASSISIIKEVLNLIFWVMLIRVILSWVSQGYNPIEALLHQLTEPMLNPIRRILPDMGGFDLSIMVFLIGLKFVELGFQDLLSSLF</sequence>
<comment type="similarity">
    <text evidence="1">Belongs to the YggT family.</text>
</comment>
<feature type="transmembrane region" description="Helical" evidence="2">
    <location>
        <begin position="7"/>
        <end position="25"/>
    </location>
</feature>
<evidence type="ECO:0000256" key="2">
    <source>
        <dbReference type="SAM" id="Phobius"/>
    </source>
</evidence>
<dbReference type="Pfam" id="PF02325">
    <property type="entry name" value="CCB3_YggT"/>
    <property type="match status" value="2"/>
</dbReference>
<dbReference type="InterPro" id="IPR003425">
    <property type="entry name" value="CCB3/YggT"/>
</dbReference>
<dbReference type="EMBL" id="MSCH01000003">
    <property type="protein sequence ID" value="PQJ54012.1"/>
    <property type="molecule type" value="Genomic_DNA"/>
</dbReference>
<gene>
    <name evidence="3" type="ORF">BTO11_10365</name>
</gene>
<dbReference type="Proteomes" id="UP000239007">
    <property type="component" value="Unassembled WGS sequence"/>
</dbReference>
<keyword evidence="4" id="KW-1185">Reference proteome</keyword>
<dbReference type="PANTHER" id="PTHR33219">
    <property type="entry name" value="YLMG HOMOLOG PROTEIN 2, CHLOROPLASTIC"/>
    <property type="match status" value="1"/>
</dbReference>
<evidence type="ECO:0000256" key="1">
    <source>
        <dbReference type="ARBA" id="ARBA00010894"/>
    </source>
</evidence>
<dbReference type="PANTHER" id="PTHR33219:SF14">
    <property type="entry name" value="PROTEIN COFACTOR ASSEMBLY OF COMPLEX C SUBUNIT B CCB3, CHLOROPLASTIC-RELATED"/>
    <property type="match status" value="1"/>
</dbReference>
<keyword evidence="2" id="KW-1133">Transmembrane helix</keyword>
<protein>
    <recommendedName>
        <fullName evidence="5">YggT family protein</fullName>
    </recommendedName>
</protein>
<name>A0A2S7UWY0_9GAMM</name>
<dbReference type="RefSeq" id="WP_105052521.1">
    <property type="nucleotide sequence ID" value="NZ_BMYG01000007.1"/>
</dbReference>
<dbReference type="GO" id="GO:0016020">
    <property type="term" value="C:membrane"/>
    <property type="evidence" value="ECO:0007669"/>
    <property type="project" value="InterPro"/>
</dbReference>
<dbReference type="AlphaFoldDB" id="A0A2S7UWY0"/>
<organism evidence="3 4">
    <name type="scientific">Psychrosphaera saromensis</name>
    <dbReference type="NCBI Taxonomy" id="716813"/>
    <lineage>
        <taxon>Bacteria</taxon>
        <taxon>Pseudomonadati</taxon>
        <taxon>Pseudomonadota</taxon>
        <taxon>Gammaproteobacteria</taxon>
        <taxon>Alteromonadales</taxon>
        <taxon>Pseudoalteromonadaceae</taxon>
        <taxon>Psychrosphaera</taxon>
    </lineage>
</organism>
<reference evidence="3 4" key="1">
    <citation type="submission" date="2016-12" db="EMBL/GenBank/DDBJ databases">
        <title>Diversity of luminous bacteria.</title>
        <authorList>
            <person name="Yoshizawa S."/>
            <person name="Kogure K."/>
        </authorList>
    </citation>
    <scope>NUCLEOTIDE SEQUENCE [LARGE SCALE GENOMIC DNA]</scope>
    <source>
        <strain evidence="3 4">SA4-48</strain>
    </source>
</reference>
<keyword evidence="2" id="KW-0812">Transmembrane</keyword>